<name>A0A919LBR0_9ACTN</name>
<sequence>MSTVTTLTGRARYAETSATESGDWHMRMIAACSGCIPGLGPDLAMISVTRSRVLVVNGPLRPFVMT</sequence>
<accession>A0A919LBR0</accession>
<dbReference type="EMBL" id="BNEE01000004">
    <property type="protein sequence ID" value="GHI84006.1"/>
    <property type="molecule type" value="Genomic_DNA"/>
</dbReference>
<comment type="caution">
    <text evidence="1">The sequence shown here is derived from an EMBL/GenBank/DDBJ whole genome shotgun (WGS) entry which is preliminary data.</text>
</comment>
<protein>
    <submittedName>
        <fullName evidence="1">Uncharacterized protein</fullName>
    </submittedName>
</protein>
<gene>
    <name evidence="1" type="ORF">Sxan_13700</name>
</gene>
<keyword evidence="2" id="KW-1185">Reference proteome</keyword>
<reference evidence="1" key="1">
    <citation type="submission" date="2020-09" db="EMBL/GenBank/DDBJ databases">
        <title>Whole genome shotgun sequence of Streptomyces xanthophaeus NBRC 12829.</title>
        <authorList>
            <person name="Komaki H."/>
            <person name="Tamura T."/>
        </authorList>
    </citation>
    <scope>NUCLEOTIDE SEQUENCE</scope>
    <source>
        <strain evidence="1">NBRC 12829</strain>
    </source>
</reference>
<dbReference type="Proteomes" id="UP000600026">
    <property type="component" value="Unassembled WGS sequence"/>
</dbReference>
<dbReference type="AlphaFoldDB" id="A0A919LBR0"/>
<organism evidence="1 2">
    <name type="scientific">Streptomyces xanthophaeus</name>
    <dbReference type="NCBI Taxonomy" id="67385"/>
    <lineage>
        <taxon>Bacteria</taxon>
        <taxon>Bacillati</taxon>
        <taxon>Actinomycetota</taxon>
        <taxon>Actinomycetes</taxon>
        <taxon>Kitasatosporales</taxon>
        <taxon>Streptomycetaceae</taxon>
        <taxon>Streptomyces</taxon>
    </lineage>
</organism>
<evidence type="ECO:0000313" key="2">
    <source>
        <dbReference type="Proteomes" id="UP000600026"/>
    </source>
</evidence>
<proteinExistence type="predicted"/>
<evidence type="ECO:0000313" key="1">
    <source>
        <dbReference type="EMBL" id="GHI84006.1"/>
    </source>
</evidence>